<gene>
    <name evidence="3" type="ORF">GCM10022228_19060</name>
</gene>
<sequence>MSDASAFSRIVPDVDQSLSSQHLRQRPPKPRLWPLWLMIVTLTAATVALAGGAWLERERLLGELERVSGEVSNLHARLAADDSDVQDKIALVQAQVRTLFQEQEQLSMRFNATRDELLTLIPASDDRVSADAIEALLTQVKKQQEAAGLRDDQLTALSESLAALERSAESEHRRLSERMETLFADAGTFRQRLDTLENEVRQLRQSQLALSAQLEMLR</sequence>
<evidence type="ECO:0000256" key="1">
    <source>
        <dbReference type="SAM" id="Coils"/>
    </source>
</evidence>
<comment type="caution">
    <text evidence="3">The sequence shown here is derived from an EMBL/GenBank/DDBJ whole genome shotgun (WGS) entry which is preliminary data.</text>
</comment>
<organism evidence="3 4">
    <name type="scientific">Halomonas cibimaris</name>
    <dbReference type="NCBI Taxonomy" id="657012"/>
    <lineage>
        <taxon>Bacteria</taxon>
        <taxon>Pseudomonadati</taxon>
        <taxon>Pseudomonadota</taxon>
        <taxon>Gammaproteobacteria</taxon>
        <taxon>Oceanospirillales</taxon>
        <taxon>Halomonadaceae</taxon>
        <taxon>Halomonas</taxon>
    </lineage>
</organism>
<protein>
    <recommendedName>
        <fullName evidence="5">ATPase</fullName>
    </recommendedName>
</protein>
<name>A0ABP7LYS5_9GAMM</name>
<dbReference type="EMBL" id="BAAAZT010000075">
    <property type="protein sequence ID" value="GAA3908696.1"/>
    <property type="molecule type" value="Genomic_DNA"/>
</dbReference>
<keyword evidence="4" id="KW-1185">Reference proteome</keyword>
<evidence type="ECO:0008006" key="5">
    <source>
        <dbReference type="Google" id="ProtNLM"/>
    </source>
</evidence>
<dbReference type="Proteomes" id="UP001500133">
    <property type="component" value="Unassembled WGS sequence"/>
</dbReference>
<keyword evidence="2" id="KW-0472">Membrane</keyword>
<keyword evidence="1" id="KW-0175">Coiled coil</keyword>
<keyword evidence="2" id="KW-1133">Transmembrane helix</keyword>
<evidence type="ECO:0000313" key="3">
    <source>
        <dbReference type="EMBL" id="GAA3908696.1"/>
    </source>
</evidence>
<feature type="transmembrane region" description="Helical" evidence="2">
    <location>
        <begin position="33"/>
        <end position="55"/>
    </location>
</feature>
<accession>A0ABP7LYS5</accession>
<keyword evidence="2" id="KW-0812">Transmembrane</keyword>
<proteinExistence type="predicted"/>
<dbReference type="RefSeq" id="WP_344704702.1">
    <property type="nucleotide sequence ID" value="NZ_BAAAZT010000075.1"/>
</dbReference>
<feature type="coiled-coil region" evidence="1">
    <location>
        <begin position="186"/>
        <end position="213"/>
    </location>
</feature>
<evidence type="ECO:0000256" key="2">
    <source>
        <dbReference type="SAM" id="Phobius"/>
    </source>
</evidence>
<evidence type="ECO:0000313" key="4">
    <source>
        <dbReference type="Proteomes" id="UP001500133"/>
    </source>
</evidence>
<reference evidence="4" key="1">
    <citation type="journal article" date="2019" name="Int. J. Syst. Evol. Microbiol.">
        <title>The Global Catalogue of Microorganisms (GCM) 10K type strain sequencing project: providing services to taxonomists for standard genome sequencing and annotation.</title>
        <authorList>
            <consortium name="The Broad Institute Genomics Platform"/>
            <consortium name="The Broad Institute Genome Sequencing Center for Infectious Disease"/>
            <person name="Wu L."/>
            <person name="Ma J."/>
        </authorList>
    </citation>
    <scope>NUCLEOTIDE SEQUENCE [LARGE SCALE GENOMIC DNA]</scope>
    <source>
        <strain evidence="4">JCM 16914</strain>
    </source>
</reference>